<evidence type="ECO:0000256" key="1">
    <source>
        <dbReference type="ARBA" id="ARBA00004196"/>
    </source>
</evidence>
<evidence type="ECO:0000313" key="7">
    <source>
        <dbReference type="Proteomes" id="UP000184080"/>
    </source>
</evidence>
<evidence type="ECO:0000256" key="5">
    <source>
        <dbReference type="SAM" id="SignalP"/>
    </source>
</evidence>
<dbReference type="AlphaFoldDB" id="A0A1M6NQ21"/>
<feature type="signal peptide" evidence="5">
    <location>
        <begin position="1"/>
        <end position="19"/>
    </location>
</feature>
<keyword evidence="4 5" id="KW-0732">Signal</keyword>
<keyword evidence="7" id="KW-1185">Reference proteome</keyword>
<accession>A0A1M6NQ21</accession>
<dbReference type="EMBL" id="FQZO01000012">
    <property type="protein sequence ID" value="SHJ97795.1"/>
    <property type="molecule type" value="Genomic_DNA"/>
</dbReference>
<keyword evidence="3" id="KW-0813">Transport</keyword>
<name>A0A1M6NQ21_9CLOT</name>
<dbReference type="PROSITE" id="PS51257">
    <property type="entry name" value="PROKAR_LIPOPROTEIN"/>
    <property type="match status" value="1"/>
</dbReference>
<dbReference type="OrthoDB" id="9795467at2"/>
<evidence type="ECO:0000256" key="3">
    <source>
        <dbReference type="ARBA" id="ARBA00022448"/>
    </source>
</evidence>
<dbReference type="InterPro" id="IPR050490">
    <property type="entry name" value="Bact_solute-bd_prot1"/>
</dbReference>
<dbReference type="CDD" id="cd14748">
    <property type="entry name" value="PBP2_UgpB"/>
    <property type="match status" value="1"/>
</dbReference>
<dbReference type="STRING" id="1121298.SAMN05444401_0273"/>
<evidence type="ECO:0000256" key="4">
    <source>
        <dbReference type="ARBA" id="ARBA00022729"/>
    </source>
</evidence>
<protein>
    <submittedName>
        <fullName evidence="6">Carbohydrate ABC transporter substrate-binding protein, CUT1 family</fullName>
    </submittedName>
</protein>
<evidence type="ECO:0000256" key="2">
    <source>
        <dbReference type="ARBA" id="ARBA00008520"/>
    </source>
</evidence>
<dbReference type="SUPFAM" id="SSF53850">
    <property type="entry name" value="Periplasmic binding protein-like II"/>
    <property type="match status" value="1"/>
</dbReference>
<proteinExistence type="inferred from homology"/>
<reference evidence="6 7" key="1">
    <citation type="submission" date="2016-11" db="EMBL/GenBank/DDBJ databases">
        <authorList>
            <person name="Jaros S."/>
            <person name="Januszkiewicz K."/>
            <person name="Wedrychowicz H."/>
        </authorList>
    </citation>
    <scope>NUCLEOTIDE SEQUENCE [LARGE SCALE GENOMIC DNA]</scope>
    <source>
        <strain evidence="6 7">DSM 21864</strain>
    </source>
</reference>
<dbReference type="PANTHER" id="PTHR43649">
    <property type="entry name" value="ARABINOSE-BINDING PROTEIN-RELATED"/>
    <property type="match status" value="1"/>
</dbReference>
<evidence type="ECO:0000313" key="6">
    <source>
        <dbReference type="EMBL" id="SHJ97795.1"/>
    </source>
</evidence>
<gene>
    <name evidence="6" type="ORF">SAMN05444401_0273</name>
</gene>
<comment type="subcellular location">
    <subcellularLocation>
        <location evidence="1">Cell envelope</location>
    </subcellularLocation>
</comment>
<dbReference type="Proteomes" id="UP000184080">
    <property type="component" value="Unassembled WGS sequence"/>
</dbReference>
<dbReference type="InterPro" id="IPR006059">
    <property type="entry name" value="SBP"/>
</dbReference>
<dbReference type="GO" id="GO:0030313">
    <property type="term" value="C:cell envelope"/>
    <property type="evidence" value="ECO:0007669"/>
    <property type="project" value="UniProtKB-SubCell"/>
</dbReference>
<dbReference type="RefSeq" id="WP_073012244.1">
    <property type="nucleotide sequence ID" value="NZ_FQZO01000012.1"/>
</dbReference>
<sequence length="449" mass="49740">MKKRLLSIILAASMVTAVATGCTQEASSETNNEGKGQEIVFWHSMGGAGGETINKMVENFNNSRKDIKVTAQYQGSYDDAINKMKSSQQGNAGPDVMQLYDIGTRWMIDSGYSVQIQKLVDEDKFDLSSLEENLLGYYSIDNKLYSMPFNSSTPILYYNKTAFKDAGLDPEKAPKNMEELKGMIPKLTKKDGSGRVTQYGYSMAVYGWFVEQFMSKQGLTFTNNENGRKDKATAVEFDKNGGGLKVLKLWKELNDSGNMGNFGRKTADTQNAFKAGQTAMFIDSTAVLSSILKGVDGKFEVGTAFLPEITSGDKGGVSIGGGSLWIMDKKDDKKQKAAWEFVKFMVSPEQQVLWNKNTGYFPVTKKAYDLDEMKEHIKKYPQFQTAIDQLHASPVEARGALLGVFPEARQTVETNIESMLQGKVTPEQAVENSAKNINSAIEKYNKTNK</sequence>
<dbReference type="Pfam" id="PF13416">
    <property type="entry name" value="SBP_bac_8"/>
    <property type="match status" value="1"/>
</dbReference>
<dbReference type="PANTHER" id="PTHR43649:SF31">
    <property type="entry name" value="SN-GLYCEROL-3-PHOSPHATE-BINDING PERIPLASMIC PROTEIN UGPB"/>
    <property type="match status" value="1"/>
</dbReference>
<organism evidence="6 7">
    <name type="scientific">Clostridium amylolyticum</name>
    <dbReference type="NCBI Taxonomy" id="1121298"/>
    <lineage>
        <taxon>Bacteria</taxon>
        <taxon>Bacillati</taxon>
        <taxon>Bacillota</taxon>
        <taxon>Clostridia</taxon>
        <taxon>Eubacteriales</taxon>
        <taxon>Clostridiaceae</taxon>
        <taxon>Clostridium</taxon>
    </lineage>
</organism>
<dbReference type="Gene3D" id="3.40.190.10">
    <property type="entry name" value="Periplasmic binding protein-like II"/>
    <property type="match status" value="2"/>
</dbReference>
<feature type="chain" id="PRO_5039344204" evidence="5">
    <location>
        <begin position="20"/>
        <end position="449"/>
    </location>
</feature>
<comment type="similarity">
    <text evidence="2">Belongs to the bacterial solute-binding protein 1 family.</text>
</comment>